<evidence type="ECO:0000256" key="7">
    <source>
        <dbReference type="SAM" id="Phobius"/>
    </source>
</evidence>
<dbReference type="InterPro" id="IPR017972">
    <property type="entry name" value="Cyt_P450_CS"/>
</dbReference>
<dbReference type="PANTHER" id="PTHR24305:SF210">
    <property type="entry name" value="CYTOCHROME P450 MONOOXYGENASE ASQL-RELATED"/>
    <property type="match status" value="1"/>
</dbReference>
<evidence type="ECO:0000256" key="5">
    <source>
        <dbReference type="ARBA" id="ARBA00023004"/>
    </source>
</evidence>
<gene>
    <name evidence="8" type="ORF">FJTKL_04440</name>
</gene>
<reference evidence="8 9" key="1">
    <citation type="submission" date="2024-03" db="EMBL/GenBank/DDBJ databases">
        <title>A high-quality draft genome sequence of Diaporthe vaccinii, a causative agent of upright dieback and viscid rot disease in cranberry plants.</title>
        <authorList>
            <person name="Sarrasin M."/>
            <person name="Lang B.F."/>
            <person name="Burger G."/>
        </authorList>
    </citation>
    <scope>NUCLEOTIDE SEQUENCE [LARGE SCALE GENOMIC DNA]</scope>
    <source>
        <strain evidence="8 9">IS7</strain>
    </source>
</reference>
<dbReference type="PANTHER" id="PTHR24305">
    <property type="entry name" value="CYTOCHROME P450"/>
    <property type="match status" value="1"/>
</dbReference>
<comment type="cofactor">
    <cofactor evidence="1">
        <name>heme</name>
        <dbReference type="ChEBI" id="CHEBI:30413"/>
    </cofactor>
</comment>
<accession>A0ABR4DT27</accession>
<evidence type="ECO:0000256" key="3">
    <source>
        <dbReference type="ARBA" id="ARBA00022617"/>
    </source>
</evidence>
<dbReference type="InterPro" id="IPR001128">
    <property type="entry name" value="Cyt_P450"/>
</dbReference>
<dbReference type="InterPro" id="IPR002401">
    <property type="entry name" value="Cyt_P450_E_grp-I"/>
</dbReference>
<feature type="transmembrane region" description="Helical" evidence="7">
    <location>
        <begin position="20"/>
        <end position="37"/>
    </location>
</feature>
<keyword evidence="3 6" id="KW-0349">Heme</keyword>
<comment type="caution">
    <text evidence="8">The sequence shown here is derived from an EMBL/GenBank/DDBJ whole genome shotgun (WGS) entry which is preliminary data.</text>
</comment>
<evidence type="ECO:0008006" key="10">
    <source>
        <dbReference type="Google" id="ProtNLM"/>
    </source>
</evidence>
<comment type="similarity">
    <text evidence="2 6">Belongs to the cytochrome P450 family.</text>
</comment>
<evidence type="ECO:0000313" key="8">
    <source>
        <dbReference type="EMBL" id="KAL2273534.1"/>
    </source>
</evidence>
<dbReference type="PROSITE" id="PS00086">
    <property type="entry name" value="CYTOCHROME_P450"/>
    <property type="match status" value="1"/>
</dbReference>
<dbReference type="Gene3D" id="1.10.630.10">
    <property type="entry name" value="Cytochrome P450"/>
    <property type="match status" value="1"/>
</dbReference>
<evidence type="ECO:0000256" key="1">
    <source>
        <dbReference type="ARBA" id="ARBA00001971"/>
    </source>
</evidence>
<dbReference type="SUPFAM" id="SSF48264">
    <property type="entry name" value="Cytochrome P450"/>
    <property type="match status" value="1"/>
</dbReference>
<keyword evidence="7" id="KW-0472">Membrane</keyword>
<keyword evidence="4 6" id="KW-0479">Metal-binding</keyword>
<organism evidence="8 9">
    <name type="scientific">Diaporthe vaccinii</name>
    <dbReference type="NCBI Taxonomy" id="105482"/>
    <lineage>
        <taxon>Eukaryota</taxon>
        <taxon>Fungi</taxon>
        <taxon>Dikarya</taxon>
        <taxon>Ascomycota</taxon>
        <taxon>Pezizomycotina</taxon>
        <taxon>Sordariomycetes</taxon>
        <taxon>Sordariomycetidae</taxon>
        <taxon>Diaporthales</taxon>
        <taxon>Diaporthaceae</taxon>
        <taxon>Diaporthe</taxon>
        <taxon>Diaporthe eres species complex</taxon>
    </lineage>
</organism>
<protein>
    <recommendedName>
        <fullName evidence="10">Cytochrome P450</fullName>
    </recommendedName>
</protein>
<dbReference type="EMBL" id="JBAWTH010000182">
    <property type="protein sequence ID" value="KAL2273534.1"/>
    <property type="molecule type" value="Genomic_DNA"/>
</dbReference>
<dbReference type="InterPro" id="IPR036396">
    <property type="entry name" value="Cyt_P450_sf"/>
</dbReference>
<keyword evidence="6" id="KW-0560">Oxidoreductase</keyword>
<name>A0ABR4DT27_9PEZI</name>
<dbReference type="PRINTS" id="PR00463">
    <property type="entry name" value="EP450I"/>
</dbReference>
<keyword evidence="7" id="KW-0812">Transmembrane</keyword>
<evidence type="ECO:0000313" key="9">
    <source>
        <dbReference type="Proteomes" id="UP001600888"/>
    </source>
</evidence>
<evidence type="ECO:0000256" key="6">
    <source>
        <dbReference type="RuleBase" id="RU000461"/>
    </source>
</evidence>
<dbReference type="Proteomes" id="UP001600888">
    <property type="component" value="Unassembled WGS sequence"/>
</dbReference>
<proteinExistence type="inferred from homology"/>
<dbReference type="InterPro" id="IPR050121">
    <property type="entry name" value="Cytochrome_P450_monoxygenase"/>
</dbReference>
<sequence>MPFTATLVELRNMWAPKELLTFVCGSFILYWAIQSLWRLHFHPLSRFPGPRIAAVSDIWLAYHSLSGRWPWVVENALKKYGDVVRVAPNELVFCTPQAVTDIYGSHEKFLERFPKTQINNHGNDEHGGLIWEWDPVRHRQVAKQLSPAFSGRALKAKEPTIHKYVDLFVERMETLGSGSDGQGVSLPTWINWICVDISADMAYNREMNSLKDMKDAPYLSLLMRLHRAIVLIQVSWRFPLISPLKYLYLVPMMMGHSHIREHSRQQLERRIRRQGAVEHLDFIEQLIPEDREPPKGKELRHLEQVAGQLLIAGYEPPSLWFYFTIYHLVQNRNALDILTKEIRDAFETYDGITAGAAANLPYLTCCLKESLRFTPPLLTGMPVVSPGATVDGTYVPRGVVCQSSLLTLARSPRNFHEPLQFRPERWITADDKHPLFDPKFANDNRAGFQPFSQGPRICAGKEIAWWQIRVFIAKVLWKFDLEVVPGSIGAEGIDGVLRGWAMYEKPEVRVKFLPVRL</sequence>
<dbReference type="Pfam" id="PF00067">
    <property type="entry name" value="p450"/>
    <property type="match status" value="1"/>
</dbReference>
<evidence type="ECO:0000256" key="2">
    <source>
        <dbReference type="ARBA" id="ARBA00010617"/>
    </source>
</evidence>
<keyword evidence="9" id="KW-1185">Reference proteome</keyword>
<keyword evidence="6" id="KW-0503">Monooxygenase</keyword>
<keyword evidence="7" id="KW-1133">Transmembrane helix</keyword>
<evidence type="ECO:0000256" key="4">
    <source>
        <dbReference type="ARBA" id="ARBA00022723"/>
    </source>
</evidence>
<keyword evidence="5 6" id="KW-0408">Iron</keyword>